<evidence type="ECO:0000313" key="2">
    <source>
        <dbReference type="EMBL" id="MFD1366109.1"/>
    </source>
</evidence>
<dbReference type="InterPro" id="IPR024983">
    <property type="entry name" value="CHAT_dom"/>
</dbReference>
<dbReference type="Pfam" id="PF13374">
    <property type="entry name" value="TPR_10"/>
    <property type="match status" value="1"/>
</dbReference>
<proteinExistence type="predicted"/>
<dbReference type="RefSeq" id="WP_317794854.1">
    <property type="nucleotide sequence ID" value="NZ_AP028461.1"/>
</dbReference>
<comment type="caution">
    <text evidence="2">The sequence shown here is derived from an EMBL/GenBank/DDBJ whole genome shotgun (WGS) entry which is preliminary data.</text>
</comment>
<accession>A0ABW4A6F2</accession>
<organism evidence="2 3">
    <name type="scientific">Actinoplanes sichuanensis</name>
    <dbReference type="NCBI Taxonomy" id="512349"/>
    <lineage>
        <taxon>Bacteria</taxon>
        <taxon>Bacillati</taxon>
        <taxon>Actinomycetota</taxon>
        <taxon>Actinomycetes</taxon>
        <taxon>Micromonosporales</taxon>
        <taxon>Micromonosporaceae</taxon>
        <taxon>Actinoplanes</taxon>
    </lineage>
</organism>
<gene>
    <name evidence="2" type="ORF">ACFQ5G_12215</name>
</gene>
<feature type="domain" description="CHAT" evidence="1">
    <location>
        <begin position="1029"/>
        <end position="1329"/>
    </location>
</feature>
<dbReference type="Pfam" id="PF12770">
    <property type="entry name" value="CHAT"/>
    <property type="match status" value="1"/>
</dbReference>
<dbReference type="Proteomes" id="UP001597183">
    <property type="component" value="Unassembled WGS sequence"/>
</dbReference>
<dbReference type="InterPro" id="IPR011990">
    <property type="entry name" value="TPR-like_helical_dom_sf"/>
</dbReference>
<sequence>MPSYAQEFDYRCAGCGHRGRHEIWLAVDIRERPDLARLIASGAATTPRCAGCRNRVVVDGYPSLLIRRPGLRPPLIFATAVDVPQDRMIQQFQMALMLLRRNEPPESQHQQDVQILPYRLLPSAVDRDLEADADALVAGTFQAFTADMQHYRAWLADLVDQRRGRQLIAALTALLQASDTATRREVVLAHPVLLTDEADRMLQHTIEQAAQDAGPEMAAQARHCLVLLRKCREFGTDRVLPPEPPAAAPAQQPTGRALPPAVGTALLMMAGRDPLDEGRPVSPDARRDLLIEALLAFRDEDDDLAVEWRAGNLVPVRDLLTFGLANELIARPASRLDVAEAIRRYAELDRHRQTAPDLWADAQHNTALGHTLLADSRDLAELDAARAAFERALTVRTRTADPDGWATTVAALAALLFRDYPGTDPRPVDEAVAMLAAAVADPPDGIGARPLLNLRTSHATALLQRSHRGDDAALTTAFTELERLRAEVADLDDPELQTVVETNFGHALTHVAERTGRPQDRRRLLDLARSARGHAAAHGDDRLWVQTSGNLGRELAHGREWAEADAVLREAIDRAGRTGMGREWANLHGHLARVLLERTDGDHDEHVAEAVDLLNRARRDVDRTADPENWAWLAGMLAQAYRDIAGHRDTEIELLRAAIAAVPRQVHPMRWAQRVRALAGLLPPAEALVRFAEATEVLTRETHPHEWAAVQHNASLAHRELAVETGDTTHLVRAIACMRDALAIRPPDQAPIEWAQTTRLLAETLHRHDGGAVAVAEAEQLLTRALPLLRDGGRAQDVLWTAQELGEVLVTRGRWAEAVAPLREALEVRDRMYDSGLLRQSREQALARAAGLPVRTAYVLVRAGDPAAAVEALEAGRVRLLGDAMDRDPTAPAAAGVRAPEAYAAYREAARELAAAEAAAARLADRAGTGGSDDVFLRDAEQAVRVELRRTTTAFRTARAALPQTGGVRPERPGHATVYVMAAEDESVLLSTGPDGVRSVRCPGFDEAMLRRYVHGSGLTAGRFDALDECLAVLGRHVVGPLAELLRTAGATRVTLIPVGLFCALPLHAAPYRDGRCLIDDFAVGYAPSRTVRDAVHRIAEQRTGHARHGVAVVDPGSGLPAADYEARMMLEHTGVGPPVTGSAAEVLDALTDATHVHFACHGVSLVDRPLQSHLVLGGGARLALVDLLAADPARRPHRLRLVVASACQTATVETARNPDEFVGLPAGFLTAGVPCFVGTLWPAGDLPSALLNTRFYELLFDDGKPADEALGGAQRWLRDLTGAQLLDYLDGRPALAPVAETQRRFAARFPQRRFYARPEVWSPHVLIGVPIQEGPPQ</sequence>
<evidence type="ECO:0000313" key="3">
    <source>
        <dbReference type="Proteomes" id="UP001597183"/>
    </source>
</evidence>
<name>A0ABW4A6F2_9ACTN</name>
<reference evidence="3" key="1">
    <citation type="journal article" date="2019" name="Int. J. Syst. Evol. Microbiol.">
        <title>The Global Catalogue of Microorganisms (GCM) 10K type strain sequencing project: providing services to taxonomists for standard genome sequencing and annotation.</title>
        <authorList>
            <consortium name="The Broad Institute Genomics Platform"/>
            <consortium name="The Broad Institute Genome Sequencing Center for Infectious Disease"/>
            <person name="Wu L."/>
            <person name="Ma J."/>
        </authorList>
    </citation>
    <scope>NUCLEOTIDE SEQUENCE [LARGE SCALE GENOMIC DNA]</scope>
    <source>
        <strain evidence="3">CCM 7526</strain>
    </source>
</reference>
<dbReference type="Gene3D" id="1.25.40.10">
    <property type="entry name" value="Tetratricopeptide repeat domain"/>
    <property type="match status" value="1"/>
</dbReference>
<keyword evidence="3" id="KW-1185">Reference proteome</keyword>
<protein>
    <submittedName>
        <fullName evidence="2">CHAT domain-containing protein</fullName>
    </submittedName>
</protein>
<dbReference type="EMBL" id="JBHTMK010000015">
    <property type="protein sequence ID" value="MFD1366109.1"/>
    <property type="molecule type" value="Genomic_DNA"/>
</dbReference>
<evidence type="ECO:0000259" key="1">
    <source>
        <dbReference type="Pfam" id="PF12770"/>
    </source>
</evidence>
<dbReference type="SUPFAM" id="SSF48452">
    <property type="entry name" value="TPR-like"/>
    <property type="match status" value="1"/>
</dbReference>